<evidence type="ECO:0000313" key="5">
    <source>
        <dbReference type="Proteomes" id="UP001147653"/>
    </source>
</evidence>
<gene>
    <name evidence="4" type="ORF">OJ997_01515</name>
</gene>
<dbReference type="SUPFAM" id="SSF53187">
    <property type="entry name" value="Zn-dependent exopeptidases"/>
    <property type="match status" value="1"/>
</dbReference>
<dbReference type="Proteomes" id="UP001147653">
    <property type="component" value="Unassembled WGS sequence"/>
</dbReference>
<dbReference type="PANTHER" id="PTHR43808:SF9">
    <property type="entry name" value="BLL0789 PROTEIN"/>
    <property type="match status" value="1"/>
</dbReference>
<dbReference type="InterPro" id="IPR050072">
    <property type="entry name" value="Peptidase_M20A"/>
</dbReference>
<dbReference type="SUPFAM" id="SSF55031">
    <property type="entry name" value="Bacterial exopeptidase dimerisation domain"/>
    <property type="match status" value="1"/>
</dbReference>
<dbReference type="AlphaFoldDB" id="A0A9X3S977"/>
<evidence type="ECO:0000259" key="3">
    <source>
        <dbReference type="Pfam" id="PF07687"/>
    </source>
</evidence>
<dbReference type="RefSeq" id="WP_270023221.1">
    <property type="nucleotide sequence ID" value="NZ_JAPDDP010000002.1"/>
</dbReference>
<dbReference type="GO" id="GO:0046872">
    <property type="term" value="F:metal ion binding"/>
    <property type="evidence" value="ECO:0007669"/>
    <property type="project" value="UniProtKB-KW"/>
</dbReference>
<keyword evidence="1" id="KW-0479">Metal-binding</keyword>
<organism evidence="4 5">
    <name type="scientific">Solirubrobacter phytolaccae</name>
    <dbReference type="NCBI Taxonomy" id="1404360"/>
    <lineage>
        <taxon>Bacteria</taxon>
        <taxon>Bacillati</taxon>
        <taxon>Actinomycetota</taxon>
        <taxon>Thermoleophilia</taxon>
        <taxon>Solirubrobacterales</taxon>
        <taxon>Solirubrobacteraceae</taxon>
        <taxon>Solirubrobacter</taxon>
    </lineage>
</organism>
<name>A0A9X3S977_9ACTN</name>
<reference evidence="4" key="1">
    <citation type="submission" date="2022-10" db="EMBL/GenBank/DDBJ databases">
        <title>The WGS of Solirubrobacter phytolaccae KCTC 29190.</title>
        <authorList>
            <person name="Jiang Z."/>
        </authorList>
    </citation>
    <scope>NUCLEOTIDE SEQUENCE</scope>
    <source>
        <strain evidence="4">KCTC 29190</strain>
    </source>
</reference>
<keyword evidence="2" id="KW-0378">Hydrolase</keyword>
<feature type="domain" description="Peptidase M20 dimerisation" evidence="3">
    <location>
        <begin position="182"/>
        <end position="273"/>
    </location>
</feature>
<dbReference type="GO" id="GO:0016787">
    <property type="term" value="F:hydrolase activity"/>
    <property type="evidence" value="ECO:0007669"/>
    <property type="project" value="UniProtKB-KW"/>
</dbReference>
<proteinExistence type="predicted"/>
<keyword evidence="5" id="KW-1185">Reference proteome</keyword>
<dbReference type="InterPro" id="IPR036264">
    <property type="entry name" value="Bact_exopeptidase_dim_dom"/>
</dbReference>
<dbReference type="InterPro" id="IPR011650">
    <property type="entry name" value="Peptidase_M20_dimer"/>
</dbReference>
<dbReference type="EMBL" id="JAPDDP010000002">
    <property type="protein sequence ID" value="MDA0178955.1"/>
    <property type="molecule type" value="Genomic_DNA"/>
</dbReference>
<protein>
    <submittedName>
        <fullName evidence="4">M20/M25/M40 family metallo-hydrolase</fullName>
    </submittedName>
</protein>
<dbReference type="Pfam" id="PF01546">
    <property type="entry name" value="Peptidase_M20"/>
    <property type="match status" value="1"/>
</dbReference>
<evidence type="ECO:0000256" key="1">
    <source>
        <dbReference type="ARBA" id="ARBA00022723"/>
    </source>
</evidence>
<dbReference type="InterPro" id="IPR002933">
    <property type="entry name" value="Peptidase_M20"/>
</dbReference>
<dbReference type="Gene3D" id="3.40.630.10">
    <property type="entry name" value="Zn peptidases"/>
    <property type="match status" value="1"/>
</dbReference>
<evidence type="ECO:0000256" key="2">
    <source>
        <dbReference type="ARBA" id="ARBA00022801"/>
    </source>
</evidence>
<dbReference type="PANTHER" id="PTHR43808">
    <property type="entry name" value="ACETYLORNITHINE DEACETYLASE"/>
    <property type="match status" value="1"/>
</dbReference>
<accession>A0A9X3S977</accession>
<sequence>MDEWIEQAAAEIARRAPRELEALVAVSSPSGDAHAADECAALTAALAPDEATIERVPCSSPEHAEDQVIRLKGTGTRKVLLVGHNDTVISHAEHKPLKRVGEQLVGSGAVDMKGGNVLALGALRAFAKRPELYDELALLLVCDEEWRTDDFSHVPRFAGFDACLCFEAGELAEAGEGVVVRRKAAGTIHIRAYGRTAHSGSAPDRGRNALLALAMAAQAVASRHAPDGPSHLTAVPTILRSGDAFNVVPGAGELYCDVRADSLDAIEDILTHIPAEHEGVRLEAELVRRWPGMQSEEATAPLLASASTLLGRTIVAAARGGASDASHFAATIPLTVDGLGPRGGKAHNPEEFVLEASLHSRAEVALALILAALK</sequence>
<evidence type="ECO:0000313" key="4">
    <source>
        <dbReference type="EMBL" id="MDA0178955.1"/>
    </source>
</evidence>
<dbReference type="Gene3D" id="3.30.70.360">
    <property type="match status" value="1"/>
</dbReference>
<comment type="caution">
    <text evidence="4">The sequence shown here is derived from an EMBL/GenBank/DDBJ whole genome shotgun (WGS) entry which is preliminary data.</text>
</comment>
<dbReference type="Pfam" id="PF07687">
    <property type="entry name" value="M20_dimer"/>
    <property type="match status" value="1"/>
</dbReference>